<proteinExistence type="predicted"/>
<dbReference type="EMBL" id="JACBNQ010000001">
    <property type="protein sequence ID" value="NYB72982.1"/>
    <property type="molecule type" value="Genomic_DNA"/>
</dbReference>
<dbReference type="AlphaFoldDB" id="A0A974GV43"/>
<dbReference type="Proteomes" id="UP000611629">
    <property type="component" value="Unassembled WGS sequence"/>
</dbReference>
<evidence type="ECO:0000313" key="3">
    <source>
        <dbReference type="Proteomes" id="UP000611629"/>
    </source>
</evidence>
<reference evidence="2" key="1">
    <citation type="submission" date="2020-07" db="EMBL/GenBank/DDBJ databases">
        <title>Genomic analysis of a strain of Sedimentibacter Hydroxybenzoicus DSM7310.</title>
        <authorList>
            <person name="Ma S."/>
        </authorList>
    </citation>
    <scope>NUCLEOTIDE SEQUENCE</scope>
    <source>
        <strain evidence="2">DSM 7310</strain>
    </source>
</reference>
<evidence type="ECO:0000259" key="1">
    <source>
        <dbReference type="Pfam" id="PF05168"/>
    </source>
</evidence>
<comment type="caution">
    <text evidence="2">The sequence shown here is derived from an EMBL/GenBank/DDBJ whole genome shotgun (WGS) entry which is preliminary data.</text>
</comment>
<dbReference type="SUPFAM" id="SSF81593">
    <property type="entry name" value="Nucleotidyltransferase substrate binding subunit/domain"/>
    <property type="match status" value="1"/>
</dbReference>
<organism evidence="2 3">
    <name type="scientific">Sedimentibacter hydroxybenzoicus DSM 7310</name>
    <dbReference type="NCBI Taxonomy" id="1123245"/>
    <lineage>
        <taxon>Bacteria</taxon>
        <taxon>Bacillati</taxon>
        <taxon>Bacillota</taxon>
        <taxon>Tissierellia</taxon>
        <taxon>Sedimentibacter</taxon>
    </lineage>
</organism>
<dbReference type="Gene3D" id="1.20.120.330">
    <property type="entry name" value="Nucleotidyltransferases domain 2"/>
    <property type="match status" value="1"/>
</dbReference>
<dbReference type="RefSeq" id="WP_179236645.1">
    <property type="nucleotide sequence ID" value="NZ_JACBNQ010000001.1"/>
</dbReference>
<keyword evidence="3" id="KW-1185">Reference proteome</keyword>
<sequence length="128" mass="15182">MIQNDYYHIAMNDFEYLNAVKDLPYYNQHCIACQQIGEKLLKHIITLSYIEDDKDKILKSHSLRTIYRAIHRYIPDFILPEEELANLTDYYFDAKYPGSDFFTANAEDFNKCYASLLKIIEQVNKVIQ</sequence>
<accession>A0A974GV43</accession>
<name>A0A974GV43_SEDHY</name>
<feature type="domain" description="HEPN" evidence="1">
    <location>
        <begin position="5"/>
        <end position="124"/>
    </location>
</feature>
<dbReference type="Pfam" id="PF05168">
    <property type="entry name" value="HEPN"/>
    <property type="match status" value="1"/>
</dbReference>
<gene>
    <name evidence="2" type="ORF">HZF24_02370</name>
</gene>
<evidence type="ECO:0000313" key="2">
    <source>
        <dbReference type="EMBL" id="NYB72982.1"/>
    </source>
</evidence>
<dbReference type="InterPro" id="IPR007842">
    <property type="entry name" value="HEPN_dom"/>
</dbReference>
<protein>
    <submittedName>
        <fullName evidence="2">HEPN domain-containing protein</fullName>
    </submittedName>
</protein>